<dbReference type="AlphaFoldDB" id="A0AAD9L291"/>
<dbReference type="SUPFAM" id="SSF46966">
    <property type="entry name" value="Spectrin repeat"/>
    <property type="match status" value="8"/>
</dbReference>
<dbReference type="SMART" id="SM00150">
    <property type="entry name" value="SPEC"/>
    <property type="match status" value="8"/>
</dbReference>
<evidence type="ECO:0000313" key="4">
    <source>
        <dbReference type="Proteomes" id="UP001209878"/>
    </source>
</evidence>
<organism evidence="3 4">
    <name type="scientific">Ridgeia piscesae</name>
    <name type="common">Tubeworm</name>
    <dbReference type="NCBI Taxonomy" id="27915"/>
    <lineage>
        <taxon>Eukaryota</taxon>
        <taxon>Metazoa</taxon>
        <taxon>Spiralia</taxon>
        <taxon>Lophotrochozoa</taxon>
        <taxon>Annelida</taxon>
        <taxon>Polychaeta</taxon>
        <taxon>Sedentaria</taxon>
        <taxon>Canalipalpata</taxon>
        <taxon>Sabellida</taxon>
        <taxon>Siboglinidae</taxon>
        <taxon>Ridgeia</taxon>
    </lineage>
</organism>
<dbReference type="PANTHER" id="PTHR11915">
    <property type="entry name" value="SPECTRIN/FILAMIN RELATED CYTOSKELETAL PROTEIN"/>
    <property type="match status" value="1"/>
</dbReference>
<dbReference type="Proteomes" id="UP001209878">
    <property type="component" value="Unassembled WGS sequence"/>
</dbReference>
<gene>
    <name evidence="3" type="ORF">NP493_384g04000</name>
</gene>
<feature type="coiled-coil region" evidence="2">
    <location>
        <begin position="976"/>
        <end position="1003"/>
    </location>
</feature>
<feature type="coiled-coil region" evidence="2">
    <location>
        <begin position="405"/>
        <end position="453"/>
    </location>
</feature>
<proteinExistence type="predicted"/>
<dbReference type="InterPro" id="IPR002017">
    <property type="entry name" value="Spectrin_repeat"/>
</dbReference>
<sequence length="1163" mass="132637">MDVQVQRFDDLNDRGQELAQLINSDPAAVERINGQLLEFQERWDNLVQQMEFQSKEIAHSGIDLNITKSPGGKQTITITRMEGDRTITETITTTSSKSATYASTPKRPRIETECKKEFDLQMAALNEWFDKTEINLELLTSNAADPQDQLTLEEQMVLITDTEMDIADHEITLEQFHATSGQLQEELRQAGDTTDMVDSVVTQVDQHWHDVNALLAETKQKVTTTVALKQFYDELTTLQQIVDGYEKWIRNEGSVSDEAMEICRQLEQCRVKLKAMKSHEEQVVQLGGQVAALQADGGVVENVQADLDLFNKRWTDIFEKLGTWQEKLCRALEKAPPKTYLEAMAALLKWIEGVELLLQSEPFQVTDSATMEEQVLQYRDLQGDIQDHMSNLEYLNNTGNSLVQKAPTEEKVAKLEADLKTLNSRWNDISTAVDERVDKLETAIEQLRQYQTQVLGLTRWMDEMELFLKAEVPALGDVETLEAQLQESQGVKEDVQTLQQNLDNIDEITELILLNAEKVITAKITTEVDDLKKRWAGIIQVSNDQHECLEVAMERTQKLLSQMDELSRWMKMQNEEHVEQEHAVHSQAELEQLDDAFKKLKEELGSKEGDIEEINKEFGEIVGSGSLGSLDDLTRQHTSVSDQWSAINKTVDSLHEKFHTAVNNWAKLKVLLEEEKKWLTTLEKKMAEPAKTIGDAEEVSEDLDELENFVRSRKSENEVEITALSQHLVSNHVMETSVKKELEEYQTRSQDLDKKVAQRSRKLEEAVTQAQTRESQIVEMSQWMAEVTALLQNRLDADILAGDMPKEYESLKAEFEQQQAILGNLEKLAVDYKAQGKVEAGARLEQQSSLLRKHYTEVMAKFRKFQRPVDFEPKLTHVKRVLDEIEERIHLIELRSEDPDIIQGQLDQCMAIQRFHKFYKTMSEIKPEVEYVIKTGRQVVEKKQVDFPDKLSAQLDAMKQQYNELGAQVTRGKTGLDKALKLAKKLKKEMASVREMLHSVEEIDAKEGVEGPRNLEKELQWVKDSQAEIAKRQPVLSALSDITSQLSTLSEEPSLTGAEAAVKELSEEMASISARLAKRKELLKEQADRLDQNFVDYQTMQREVAQWLETTSSVLTAADNLPLDQQVTEERIQEYKVGTVSLTTAIDQHGCHCIMMTSQGDSR</sequence>
<feature type="coiled-coil region" evidence="2">
    <location>
        <begin position="1055"/>
        <end position="1093"/>
    </location>
</feature>
<dbReference type="InterPro" id="IPR018159">
    <property type="entry name" value="Spectrin/alpha-actinin"/>
</dbReference>
<dbReference type="Pfam" id="PF00435">
    <property type="entry name" value="Spectrin"/>
    <property type="match status" value="3"/>
</dbReference>
<dbReference type="EMBL" id="JAODUO010000385">
    <property type="protein sequence ID" value="KAK2181696.1"/>
    <property type="molecule type" value="Genomic_DNA"/>
</dbReference>
<dbReference type="Gene3D" id="1.20.58.60">
    <property type="match status" value="6"/>
</dbReference>
<feature type="coiled-coil region" evidence="2">
    <location>
        <begin position="583"/>
        <end position="617"/>
    </location>
</feature>
<comment type="caution">
    <text evidence="3">The sequence shown here is derived from an EMBL/GenBank/DDBJ whole genome shotgun (WGS) entry which is preliminary data.</text>
</comment>
<accession>A0AAD9L291</accession>
<evidence type="ECO:0000256" key="1">
    <source>
        <dbReference type="ARBA" id="ARBA00022737"/>
    </source>
</evidence>
<protein>
    <submittedName>
        <fullName evidence="3">Uncharacterized protein</fullName>
    </submittedName>
</protein>
<keyword evidence="4" id="KW-1185">Reference proteome</keyword>
<keyword evidence="1" id="KW-0677">Repeat</keyword>
<reference evidence="3" key="1">
    <citation type="journal article" date="2023" name="Mol. Biol. Evol.">
        <title>Third-Generation Sequencing Reveals the Adaptive Role of the Epigenome in Three Deep-Sea Polychaetes.</title>
        <authorList>
            <person name="Perez M."/>
            <person name="Aroh O."/>
            <person name="Sun Y."/>
            <person name="Lan Y."/>
            <person name="Juniper S.K."/>
            <person name="Young C.R."/>
            <person name="Angers B."/>
            <person name="Qian P.Y."/>
        </authorList>
    </citation>
    <scope>NUCLEOTIDE SEQUENCE</scope>
    <source>
        <strain evidence="3">R07B-5</strain>
    </source>
</reference>
<dbReference type="CDD" id="cd00176">
    <property type="entry name" value="SPEC"/>
    <property type="match status" value="2"/>
</dbReference>
<evidence type="ECO:0000256" key="2">
    <source>
        <dbReference type="SAM" id="Coils"/>
    </source>
</evidence>
<evidence type="ECO:0000313" key="3">
    <source>
        <dbReference type="EMBL" id="KAK2181696.1"/>
    </source>
</evidence>
<name>A0AAD9L291_RIDPI</name>
<keyword evidence="2" id="KW-0175">Coiled coil</keyword>